<keyword evidence="2" id="KW-1185">Reference proteome</keyword>
<gene>
    <name evidence="1" type="ORF">BDV26DRAFT_292308</name>
</gene>
<sequence>MPLLKPDIRMLFKSPRAWAGDPSYNKPASLGGLLRIPVPFSIQTSTEILIEKLFGQSLRAAYSPARKAAWRESIIIEGEQIIQLTRLLSYGSNVRSRQEGSARGFLDGRLTYMVAAFPVCGQSNWFSEVLSFTVPALVQSTSWCLHPWQALPQVHKDRIGVVRKWPP</sequence>
<dbReference type="AlphaFoldDB" id="A0A5N7B9D8"/>
<dbReference type="EMBL" id="ML736209">
    <property type="protein sequence ID" value="KAE8378351.1"/>
    <property type="molecule type" value="Genomic_DNA"/>
</dbReference>
<accession>A0A5N7B9D8</accession>
<reference evidence="1 2" key="1">
    <citation type="submission" date="2019-04" db="EMBL/GenBank/DDBJ databases">
        <title>Friends and foes A comparative genomics studyof 23 Aspergillus species from section Flavi.</title>
        <authorList>
            <consortium name="DOE Joint Genome Institute"/>
            <person name="Kjaerbolling I."/>
            <person name="Vesth T."/>
            <person name="Frisvad J.C."/>
            <person name="Nybo J.L."/>
            <person name="Theobald S."/>
            <person name="Kildgaard S."/>
            <person name="Isbrandt T."/>
            <person name="Kuo A."/>
            <person name="Sato A."/>
            <person name="Lyhne E.K."/>
            <person name="Kogle M.E."/>
            <person name="Wiebenga A."/>
            <person name="Kun R.S."/>
            <person name="Lubbers R.J."/>
            <person name="Makela M.R."/>
            <person name="Barry K."/>
            <person name="Chovatia M."/>
            <person name="Clum A."/>
            <person name="Daum C."/>
            <person name="Haridas S."/>
            <person name="He G."/>
            <person name="LaButti K."/>
            <person name="Lipzen A."/>
            <person name="Mondo S."/>
            <person name="Riley R."/>
            <person name="Salamov A."/>
            <person name="Simmons B.A."/>
            <person name="Magnuson J.K."/>
            <person name="Henrissat B."/>
            <person name="Mortensen U.H."/>
            <person name="Larsen T.O."/>
            <person name="Devries R.P."/>
            <person name="Grigoriev I.V."/>
            <person name="Machida M."/>
            <person name="Baker S.E."/>
            <person name="Andersen M.R."/>
        </authorList>
    </citation>
    <scope>NUCLEOTIDE SEQUENCE [LARGE SCALE GENOMIC DNA]</scope>
    <source>
        <strain evidence="1 2">IBT 29228</strain>
    </source>
</reference>
<protein>
    <submittedName>
        <fullName evidence="1">Uncharacterized protein</fullName>
    </submittedName>
</protein>
<proteinExistence type="predicted"/>
<evidence type="ECO:0000313" key="1">
    <source>
        <dbReference type="EMBL" id="KAE8378351.1"/>
    </source>
</evidence>
<name>A0A5N7B9D8_9EURO</name>
<evidence type="ECO:0000313" key="2">
    <source>
        <dbReference type="Proteomes" id="UP000326198"/>
    </source>
</evidence>
<organism evidence="1 2">
    <name type="scientific">Aspergillus bertholletiae</name>
    <dbReference type="NCBI Taxonomy" id="1226010"/>
    <lineage>
        <taxon>Eukaryota</taxon>
        <taxon>Fungi</taxon>
        <taxon>Dikarya</taxon>
        <taxon>Ascomycota</taxon>
        <taxon>Pezizomycotina</taxon>
        <taxon>Eurotiomycetes</taxon>
        <taxon>Eurotiomycetidae</taxon>
        <taxon>Eurotiales</taxon>
        <taxon>Aspergillaceae</taxon>
        <taxon>Aspergillus</taxon>
        <taxon>Aspergillus subgen. Circumdati</taxon>
    </lineage>
</organism>
<dbReference type="Proteomes" id="UP000326198">
    <property type="component" value="Unassembled WGS sequence"/>
</dbReference>